<organism evidence="3 4">
    <name type="scientific">Daphnia magna</name>
    <dbReference type="NCBI Taxonomy" id="35525"/>
    <lineage>
        <taxon>Eukaryota</taxon>
        <taxon>Metazoa</taxon>
        <taxon>Ecdysozoa</taxon>
        <taxon>Arthropoda</taxon>
        <taxon>Crustacea</taxon>
        <taxon>Branchiopoda</taxon>
        <taxon>Diplostraca</taxon>
        <taxon>Cladocera</taxon>
        <taxon>Anomopoda</taxon>
        <taxon>Daphniidae</taxon>
        <taxon>Daphnia</taxon>
    </lineage>
</organism>
<evidence type="ECO:0000313" key="3">
    <source>
        <dbReference type="EMBL" id="KAK4023387.1"/>
    </source>
</evidence>
<proteinExistence type="predicted"/>
<keyword evidence="2" id="KW-1133">Transmembrane helix</keyword>
<accession>A0ABR0AE39</accession>
<feature type="transmembrane region" description="Helical" evidence="2">
    <location>
        <begin position="71"/>
        <end position="89"/>
    </location>
</feature>
<evidence type="ECO:0000256" key="2">
    <source>
        <dbReference type="SAM" id="Phobius"/>
    </source>
</evidence>
<gene>
    <name evidence="3" type="ORF">OUZ56_008803</name>
</gene>
<evidence type="ECO:0000313" key="4">
    <source>
        <dbReference type="Proteomes" id="UP001234178"/>
    </source>
</evidence>
<evidence type="ECO:0000256" key="1">
    <source>
        <dbReference type="SAM" id="MobiDB-lite"/>
    </source>
</evidence>
<feature type="region of interest" description="Disordered" evidence="1">
    <location>
        <begin position="1"/>
        <end position="24"/>
    </location>
</feature>
<reference evidence="3 4" key="1">
    <citation type="journal article" date="2023" name="Nucleic Acids Res.">
        <title>The hologenome of Daphnia magna reveals possible DNA methylation and microbiome-mediated evolution of the host genome.</title>
        <authorList>
            <person name="Chaturvedi A."/>
            <person name="Li X."/>
            <person name="Dhandapani V."/>
            <person name="Marshall H."/>
            <person name="Kissane S."/>
            <person name="Cuenca-Cambronero M."/>
            <person name="Asole G."/>
            <person name="Calvet F."/>
            <person name="Ruiz-Romero M."/>
            <person name="Marangio P."/>
            <person name="Guigo R."/>
            <person name="Rago D."/>
            <person name="Mirbahai L."/>
            <person name="Eastwood N."/>
            <person name="Colbourne J.K."/>
            <person name="Zhou J."/>
            <person name="Mallon E."/>
            <person name="Orsini L."/>
        </authorList>
    </citation>
    <scope>NUCLEOTIDE SEQUENCE [LARGE SCALE GENOMIC DNA]</scope>
    <source>
        <strain evidence="3">LRV0_1</strain>
    </source>
</reference>
<protein>
    <recommendedName>
        <fullName evidence="5">MARVEL domain-containing protein</fullName>
    </recommendedName>
</protein>
<evidence type="ECO:0008006" key="5">
    <source>
        <dbReference type="Google" id="ProtNLM"/>
    </source>
</evidence>
<name>A0ABR0AE39_9CRUS</name>
<dbReference type="EMBL" id="JAOYFB010000037">
    <property type="protein sequence ID" value="KAK4023387.1"/>
    <property type="molecule type" value="Genomic_DNA"/>
</dbReference>
<feature type="transmembrane region" description="Helical" evidence="2">
    <location>
        <begin position="157"/>
        <end position="176"/>
    </location>
</feature>
<keyword evidence="2" id="KW-0812">Transmembrane</keyword>
<dbReference type="Proteomes" id="UP001234178">
    <property type="component" value="Unassembled WGS sequence"/>
</dbReference>
<keyword evidence="2" id="KW-0472">Membrane</keyword>
<sequence>MTEETNIPMTEMGSDEPKNSQLVPDPEEVLDDCGSGIERFTRMINFTLGVLVFFLQLWALLISTMNVDIDPTGFLVGIYLVMLAALAIFEKVRSIDIARCLTLFAILGVALIILNSWSIYRCRYDYCSTIGTSPETLDISTAASCRCFTQRLIIDSFMVACGVGIFIFNGVLLYVLSFKTTTK</sequence>
<feature type="transmembrane region" description="Helical" evidence="2">
    <location>
        <begin position="44"/>
        <end position="65"/>
    </location>
</feature>
<comment type="caution">
    <text evidence="3">The sequence shown here is derived from an EMBL/GenBank/DDBJ whole genome shotgun (WGS) entry which is preliminary data.</text>
</comment>
<keyword evidence="4" id="KW-1185">Reference proteome</keyword>
<feature type="transmembrane region" description="Helical" evidence="2">
    <location>
        <begin position="101"/>
        <end position="120"/>
    </location>
</feature>